<dbReference type="AlphaFoldDB" id="A0AAJ0CID8"/>
<name>A0AAJ0CID8_9HYPO</name>
<dbReference type="InterPro" id="IPR027796">
    <property type="entry name" value="OTT_1508_deam-like"/>
</dbReference>
<evidence type="ECO:0000313" key="2">
    <source>
        <dbReference type="Proteomes" id="UP001251528"/>
    </source>
</evidence>
<protein>
    <submittedName>
        <fullName evidence="1">Uncharacterized protein</fullName>
    </submittedName>
</protein>
<reference evidence="1" key="1">
    <citation type="submission" date="2023-06" db="EMBL/GenBank/DDBJ databases">
        <title>Conoideocrella luteorostrata (Hypocreales: Clavicipitaceae), a potential biocontrol fungus for elongate hemlock scale in United States Christmas tree production areas.</title>
        <authorList>
            <person name="Barrett H."/>
            <person name="Lovett B."/>
            <person name="Macias A.M."/>
            <person name="Stajich J.E."/>
            <person name="Kasson M.T."/>
        </authorList>
    </citation>
    <scope>NUCLEOTIDE SEQUENCE</scope>
    <source>
        <strain evidence="1">ARSEF 14590</strain>
    </source>
</reference>
<evidence type="ECO:0000313" key="1">
    <source>
        <dbReference type="EMBL" id="KAK2593596.1"/>
    </source>
</evidence>
<keyword evidence="2" id="KW-1185">Reference proteome</keyword>
<comment type="caution">
    <text evidence="1">The sequence shown here is derived from an EMBL/GenBank/DDBJ whole genome shotgun (WGS) entry which is preliminary data.</text>
</comment>
<dbReference type="PANTHER" id="PTHR42037">
    <property type="match status" value="1"/>
</dbReference>
<gene>
    <name evidence="1" type="ORF">QQS21_008684</name>
</gene>
<organism evidence="1 2">
    <name type="scientific">Conoideocrella luteorostrata</name>
    <dbReference type="NCBI Taxonomy" id="1105319"/>
    <lineage>
        <taxon>Eukaryota</taxon>
        <taxon>Fungi</taxon>
        <taxon>Dikarya</taxon>
        <taxon>Ascomycota</taxon>
        <taxon>Pezizomycotina</taxon>
        <taxon>Sordariomycetes</taxon>
        <taxon>Hypocreomycetidae</taxon>
        <taxon>Hypocreales</taxon>
        <taxon>Clavicipitaceae</taxon>
        <taxon>Conoideocrella</taxon>
    </lineage>
</organism>
<dbReference type="Proteomes" id="UP001251528">
    <property type="component" value="Unassembled WGS sequence"/>
</dbReference>
<accession>A0AAJ0CID8</accession>
<dbReference type="EMBL" id="JASWJB010000204">
    <property type="protein sequence ID" value="KAK2593596.1"/>
    <property type="molecule type" value="Genomic_DNA"/>
</dbReference>
<dbReference type="PANTHER" id="PTHR42037:SF1">
    <property type="match status" value="1"/>
</dbReference>
<dbReference type="Pfam" id="PF14441">
    <property type="entry name" value="OTT_1508_deam"/>
    <property type="match status" value="1"/>
</dbReference>
<sequence length="860" mass="97706">MSESFDWTYPGLNWSHFYSLANLLSLRNGGQAEPSSLCDALLEEDCDPDENGDENAPSVDTRLANQISDSGHGTLKRRFLDCLAEFAANKKGGTAVACAAMKEAEDNVVVWIARNEGFSDVDKPVFEKLGKALSSLFCNSADQSEIILWEEMVLYHHDRIEHSYIPNLRASFKAYDTIRRGDDTNSTEDSSVSDAALSDLRTLLFDRNLHGASTLEKHTRLVIASYDLRRTRSIEEMLHTSPSATSRSKSLWLDICLLARLRVAFQIFKHIALTLPSFKQVTIILVLRPPAQANPSQRPLSLNQTFGILRLDLSPATTKAVLGRNWTIAKIEREFAKLQKQKPNVHAEVQMLTSLNSNGLSTSGVFPYFGCSKLSCLMCNRFIQSYGRFTTRGCHGRLFKPWTVPSVDRLLPGQADRIAKALISVQKEVKQKLKASVDGHIRHERTSVIGGGSVLGGQQEGRPQRQLQIDRLRMKAESDRVAEMFRSDFCQEKRSGSHLFTCSKRPLTSADYLWKSLAEDYMPQDEDVLEDFGFNNVVFDDRTNLLGVYGGLYLSDRFSAEDIHEWRVGGILVDKIKEFYYSIPENSRGKYFPWFLKNLHVLWHPMSKDEAEQKLIATFYDKAMPYLDVEDRKKTAKDLKPEAKRDSYHLLAETLHRISPNPRETNWYSFGFVTCRGHSEESMLVDLYQLLLTESDGSFFYEFHSGRRGAIQPATLTQFWKAYEAGTLIQLMDSKGLKELRSRLPFLEGFLSVPPAGPHPSVWSLKQFLEISDPIDHPPTRSVNIDYGFINCRTFEETCILREIYGKVLKTANPLELHQACVSGGLFQFASGYVRMEERWRSLMRNFYPLKGVVFDNTCL</sequence>
<proteinExistence type="predicted"/>